<dbReference type="Proteomes" id="UP000001485">
    <property type="component" value="Chromosome"/>
</dbReference>
<name>C5BBK1_EDWI9</name>
<dbReference type="KEGG" id="eic:NT01EI_1020"/>
<dbReference type="HOGENOM" id="CLU_1560531_0_0_6"/>
<protein>
    <submittedName>
        <fullName evidence="2">Uncharacterized protein</fullName>
    </submittedName>
</protein>
<evidence type="ECO:0000313" key="3">
    <source>
        <dbReference type="Proteomes" id="UP000001485"/>
    </source>
</evidence>
<organism evidence="2 3">
    <name type="scientific">Edwardsiella ictaluri (strain 93-146)</name>
    <dbReference type="NCBI Taxonomy" id="634503"/>
    <lineage>
        <taxon>Bacteria</taxon>
        <taxon>Pseudomonadati</taxon>
        <taxon>Pseudomonadota</taxon>
        <taxon>Gammaproteobacteria</taxon>
        <taxon>Enterobacterales</taxon>
        <taxon>Hafniaceae</taxon>
        <taxon>Edwardsiella</taxon>
    </lineage>
</organism>
<dbReference type="AlphaFoldDB" id="C5BBK1"/>
<feature type="region of interest" description="Disordered" evidence="1">
    <location>
        <begin position="77"/>
        <end position="104"/>
    </location>
</feature>
<reference evidence="3" key="1">
    <citation type="submission" date="2009-03" db="EMBL/GenBank/DDBJ databases">
        <title>Complete genome sequence of Edwardsiella ictaluri 93-146.</title>
        <authorList>
            <person name="Williams M.L."/>
            <person name="Gillaspy A.F."/>
            <person name="Dyer D.W."/>
            <person name="Thune R.L."/>
            <person name="Waldbieser G.C."/>
            <person name="Schuster S.C."/>
            <person name="Gipson J."/>
            <person name="Zaitshik J."/>
            <person name="Landry C."/>
            <person name="Lawrence M.L."/>
        </authorList>
    </citation>
    <scope>NUCLEOTIDE SEQUENCE [LARGE SCALE GENOMIC DNA]</scope>
    <source>
        <strain evidence="3">93-146</strain>
    </source>
</reference>
<sequence length="171" mass="18888">MPYPKRSREYCYRYSTLRQEIGIIGAGLSPIHQHEVFLWQTNLTTPAHWKNWNAIWRWPTVTNPAWRLPGIATTVTHRSRQETSATATAAKTGKKYSGPNPSASASPLFLRTTPTIPIAAPASLTCGIIRQAACTPIRLGLSVPYARDRLLLIAARQSGTMARRLPQGTAP</sequence>
<accession>C5BBK1</accession>
<evidence type="ECO:0000256" key="1">
    <source>
        <dbReference type="SAM" id="MobiDB-lite"/>
    </source>
</evidence>
<dbReference type="EMBL" id="CP001600">
    <property type="protein sequence ID" value="ACR68232.1"/>
    <property type="molecule type" value="Genomic_DNA"/>
</dbReference>
<reference evidence="2 3" key="2">
    <citation type="journal article" date="2012" name="J. Bacteriol.">
        <title>Genome Sequence of Edwardsiella ictaluri 93-146, a Strain Associated with a Natural Channel Catfish Outbreak of Enteric Septicemia of Catfish.</title>
        <authorList>
            <person name="Williams M.L."/>
            <person name="Gillaspy A.F."/>
            <person name="Dyer D.W."/>
            <person name="Thune R.L."/>
            <person name="Waldbieser G.C."/>
            <person name="Schuster S.C."/>
            <person name="Gipson J."/>
            <person name="Zaitshik J."/>
            <person name="Landry C."/>
            <person name="Banes M.M."/>
            <person name="Lawrence M.L."/>
        </authorList>
    </citation>
    <scope>NUCLEOTIDE SEQUENCE [LARGE SCALE GENOMIC DNA]</scope>
    <source>
        <strain evidence="2 3">93-146</strain>
    </source>
</reference>
<evidence type="ECO:0000313" key="2">
    <source>
        <dbReference type="EMBL" id="ACR68232.1"/>
    </source>
</evidence>
<gene>
    <name evidence="2" type="ordered locus">NT01EI_1020</name>
</gene>
<proteinExistence type="predicted"/>